<keyword evidence="6" id="KW-1185">Reference proteome</keyword>
<reference evidence="5" key="1">
    <citation type="journal article" date="2014" name="Int. J. Syst. Evol. Microbiol.">
        <title>Complete genome sequence of Corynebacterium casei LMG S-19264T (=DSM 44701T), isolated from a smear-ripened cheese.</title>
        <authorList>
            <consortium name="US DOE Joint Genome Institute (JGI-PGF)"/>
            <person name="Walter F."/>
            <person name="Albersmeier A."/>
            <person name="Kalinowski J."/>
            <person name="Ruckert C."/>
        </authorList>
    </citation>
    <scope>NUCLEOTIDE SEQUENCE</scope>
    <source>
        <strain evidence="5">KCTC 42731</strain>
    </source>
</reference>
<sequence>MKSKFVLLCTMLFTSCTLFANEPAALQSKEVDFFNQQNNRPVKIKFWYQGDTKPCDAKICLSASQSPKRVAVISHGAFGSPREMNWLGYALAAQGWVVAGVAHYGESWVYGAEKIDPSSVMRFWQRPQDISFAISSLSSEGLFNIELENKQVLMLGHSSGGFTSLAMAGATLDLAQSKNYCLSDKAKHDKGCDYGKQAQKPTYSKKMLHNIDNLQRQMHDERIAAVVALDPALGHAAKQKSLAEVKIPTLIVGSVENDFLPYEFHAKYYAEHIERATLVGIEQGAGHFIYLDECKRATKVKGVALCIDRPGVERKVIQQQILKQIFTFINRQSLS</sequence>
<dbReference type="PROSITE" id="PS51257">
    <property type="entry name" value="PROKAR_LIPOPROTEIN"/>
    <property type="match status" value="1"/>
</dbReference>
<keyword evidence="3" id="KW-0443">Lipid metabolism</keyword>
<dbReference type="PANTHER" id="PTHR10272">
    <property type="entry name" value="PLATELET-ACTIVATING FACTOR ACETYLHYDROLASE"/>
    <property type="match status" value="1"/>
</dbReference>
<name>A0A919EL84_9GAMM</name>
<gene>
    <name evidence="5" type="ORF">GCM10017161_23650</name>
</gene>
<evidence type="ECO:0000313" key="6">
    <source>
        <dbReference type="Proteomes" id="UP000623842"/>
    </source>
</evidence>
<organism evidence="5 6">
    <name type="scientific">Thalassotalea marina</name>
    <dbReference type="NCBI Taxonomy" id="1673741"/>
    <lineage>
        <taxon>Bacteria</taxon>
        <taxon>Pseudomonadati</taxon>
        <taxon>Pseudomonadota</taxon>
        <taxon>Gammaproteobacteria</taxon>
        <taxon>Alteromonadales</taxon>
        <taxon>Colwelliaceae</taxon>
        <taxon>Thalassotalea</taxon>
    </lineage>
</organism>
<dbReference type="InterPro" id="IPR016986">
    <property type="entry name" value="UCP031982_abhydr"/>
</dbReference>
<feature type="chain" id="PRO_5037839319" evidence="4">
    <location>
        <begin position="21"/>
        <end position="335"/>
    </location>
</feature>
<protein>
    <submittedName>
        <fullName evidence="5">Dienelactone hydrolase</fullName>
    </submittedName>
</protein>
<comment type="caution">
    <text evidence="5">The sequence shown here is derived from an EMBL/GenBank/DDBJ whole genome shotgun (WGS) entry which is preliminary data.</text>
</comment>
<accession>A0A919EL84</accession>
<dbReference type="PIRSF" id="PIRSF031982">
    <property type="entry name" value="UCP031982_abhydr"/>
    <property type="match status" value="1"/>
</dbReference>
<evidence type="ECO:0000256" key="3">
    <source>
        <dbReference type="ARBA" id="ARBA00023098"/>
    </source>
</evidence>
<evidence type="ECO:0000256" key="2">
    <source>
        <dbReference type="ARBA" id="ARBA00022963"/>
    </source>
</evidence>
<evidence type="ECO:0000256" key="4">
    <source>
        <dbReference type="SAM" id="SignalP"/>
    </source>
</evidence>
<keyword evidence="1 5" id="KW-0378">Hydrolase</keyword>
<keyword evidence="2" id="KW-0442">Lipid degradation</keyword>
<dbReference type="RefSeq" id="WP_229854688.1">
    <property type="nucleotide sequence ID" value="NZ_BNCK01000005.1"/>
</dbReference>
<reference evidence="5" key="2">
    <citation type="submission" date="2020-09" db="EMBL/GenBank/DDBJ databases">
        <authorList>
            <person name="Sun Q."/>
            <person name="Kim S."/>
        </authorList>
    </citation>
    <scope>NUCLEOTIDE SEQUENCE</scope>
    <source>
        <strain evidence="5">KCTC 42731</strain>
    </source>
</reference>
<dbReference type="PANTHER" id="PTHR10272:SF13">
    <property type="entry name" value="POLY(ETHYLENE TEREPHTHALATE) HYDROLASE"/>
    <property type="match status" value="1"/>
</dbReference>
<feature type="signal peptide" evidence="4">
    <location>
        <begin position="1"/>
        <end position="20"/>
    </location>
</feature>
<evidence type="ECO:0000313" key="5">
    <source>
        <dbReference type="EMBL" id="GHF94663.1"/>
    </source>
</evidence>
<dbReference type="EMBL" id="BNCK01000005">
    <property type="protein sequence ID" value="GHF94663.1"/>
    <property type="molecule type" value="Genomic_DNA"/>
</dbReference>
<dbReference type="SUPFAM" id="SSF53474">
    <property type="entry name" value="alpha/beta-Hydrolases"/>
    <property type="match status" value="1"/>
</dbReference>
<dbReference type="GO" id="GO:0016042">
    <property type="term" value="P:lipid catabolic process"/>
    <property type="evidence" value="ECO:0007669"/>
    <property type="project" value="UniProtKB-KW"/>
</dbReference>
<proteinExistence type="predicted"/>
<evidence type="ECO:0000256" key="1">
    <source>
        <dbReference type="ARBA" id="ARBA00022801"/>
    </source>
</evidence>
<dbReference type="AlphaFoldDB" id="A0A919EL84"/>
<dbReference type="InterPro" id="IPR029058">
    <property type="entry name" value="AB_hydrolase_fold"/>
</dbReference>
<keyword evidence="4" id="KW-0732">Signal</keyword>
<dbReference type="Gene3D" id="3.40.50.1820">
    <property type="entry name" value="alpha/beta hydrolase"/>
    <property type="match status" value="1"/>
</dbReference>
<dbReference type="GO" id="GO:0003847">
    <property type="term" value="F:1-alkyl-2-acetylglycerophosphocholine esterase activity"/>
    <property type="evidence" value="ECO:0007669"/>
    <property type="project" value="TreeGrafter"/>
</dbReference>
<dbReference type="Proteomes" id="UP000623842">
    <property type="component" value="Unassembled WGS sequence"/>
</dbReference>